<gene>
    <name evidence="1" type="ORF">AFUS01_LOCUS31060</name>
</gene>
<name>A0A8J2KMJ2_9HEXA</name>
<feature type="non-terminal residue" evidence="1">
    <location>
        <position position="111"/>
    </location>
</feature>
<dbReference type="AlphaFoldDB" id="A0A8J2KMJ2"/>
<dbReference type="Pfam" id="PF11573">
    <property type="entry name" value="Med23"/>
    <property type="match status" value="1"/>
</dbReference>
<comment type="caution">
    <text evidence="1">The sequence shown here is derived from an EMBL/GenBank/DDBJ whole genome shotgun (WGS) entry which is preliminary data.</text>
</comment>
<dbReference type="InterPro" id="IPR021629">
    <property type="entry name" value="Mediator_Med23"/>
</dbReference>
<evidence type="ECO:0000313" key="2">
    <source>
        <dbReference type="Proteomes" id="UP000708208"/>
    </source>
</evidence>
<reference evidence="1" key="1">
    <citation type="submission" date="2021-06" db="EMBL/GenBank/DDBJ databases">
        <authorList>
            <person name="Hodson N. C."/>
            <person name="Mongue J. A."/>
            <person name="Jaron S. K."/>
        </authorList>
    </citation>
    <scope>NUCLEOTIDE SEQUENCE</scope>
</reference>
<organism evidence="1 2">
    <name type="scientific">Allacma fusca</name>
    <dbReference type="NCBI Taxonomy" id="39272"/>
    <lineage>
        <taxon>Eukaryota</taxon>
        <taxon>Metazoa</taxon>
        <taxon>Ecdysozoa</taxon>
        <taxon>Arthropoda</taxon>
        <taxon>Hexapoda</taxon>
        <taxon>Collembola</taxon>
        <taxon>Symphypleona</taxon>
        <taxon>Sminthuridae</taxon>
        <taxon>Allacma</taxon>
    </lineage>
</organism>
<protein>
    <submittedName>
        <fullName evidence="1">Uncharacterized protein</fullName>
    </submittedName>
</protein>
<evidence type="ECO:0000313" key="1">
    <source>
        <dbReference type="EMBL" id="CAG7820681.1"/>
    </source>
</evidence>
<dbReference type="EMBL" id="CAJVCH010486890">
    <property type="protein sequence ID" value="CAG7820681.1"/>
    <property type="molecule type" value="Genomic_DNA"/>
</dbReference>
<proteinExistence type="predicted"/>
<keyword evidence="2" id="KW-1185">Reference proteome</keyword>
<sequence>MSIPPISTPNPSALEPDCGEQVKALMNEFSEIRGIQSAFNAFMIHDDKSNDELYASLLGRLEKTFEESPKETVDSGVKQLITTAGRGGNLETIEIVMNMLETLINKNVIPA</sequence>
<accession>A0A8J2KMJ2</accession>
<dbReference type="Proteomes" id="UP000708208">
    <property type="component" value="Unassembled WGS sequence"/>
</dbReference>